<accession>A0A1G2R0V5</accession>
<dbReference type="Gene3D" id="3.40.50.720">
    <property type="entry name" value="NAD(P)-binding Rossmann-like Domain"/>
    <property type="match status" value="1"/>
</dbReference>
<evidence type="ECO:0000259" key="1">
    <source>
        <dbReference type="Pfam" id="PF01408"/>
    </source>
</evidence>
<dbReference type="STRING" id="1802448.A2672_00245"/>
<name>A0A1G2R0V5_9BACT</name>
<feature type="domain" description="Gfo/Idh/MocA-like oxidoreductase N-terminal" evidence="1">
    <location>
        <begin position="4"/>
        <end position="127"/>
    </location>
</feature>
<dbReference type="Proteomes" id="UP000178065">
    <property type="component" value="Unassembled WGS sequence"/>
</dbReference>
<dbReference type="AlphaFoldDB" id="A0A1G2R0V5"/>
<dbReference type="SUPFAM" id="SSF51735">
    <property type="entry name" value="NAD(P)-binding Rossmann-fold domains"/>
    <property type="match status" value="1"/>
</dbReference>
<evidence type="ECO:0000313" key="3">
    <source>
        <dbReference type="Proteomes" id="UP000178065"/>
    </source>
</evidence>
<dbReference type="Pfam" id="PF01408">
    <property type="entry name" value="GFO_IDH_MocA"/>
    <property type="match status" value="1"/>
</dbReference>
<dbReference type="SUPFAM" id="SSF55347">
    <property type="entry name" value="Glyceraldehyde-3-phosphate dehydrogenase-like, C-terminal domain"/>
    <property type="match status" value="1"/>
</dbReference>
<dbReference type="InterPro" id="IPR036291">
    <property type="entry name" value="NAD(P)-bd_dom_sf"/>
</dbReference>
<dbReference type="Gene3D" id="3.30.360.10">
    <property type="entry name" value="Dihydrodipicolinate Reductase, domain 2"/>
    <property type="match status" value="1"/>
</dbReference>
<organism evidence="2 3">
    <name type="scientific">Candidatus Wildermuthbacteria bacterium RIFCSPHIGHO2_01_FULL_49_22b</name>
    <dbReference type="NCBI Taxonomy" id="1802448"/>
    <lineage>
        <taxon>Bacteria</taxon>
        <taxon>Candidatus Wildermuthiibacteriota</taxon>
    </lineage>
</organism>
<sequence length="407" mass="45875">MKDIIVVGTGDVFRRFLAPSLGLLEAQRLLRALATVDIREREPMGCLSEGIEHRMRAFDEALSALLEDLKGKNPIVILAHDNDLHYQDTKDLVDSGFQVMLEKPYVIGKDQLDSFKQLVSEHPQRVFLMGYYFMRKMAPLLLLAGILRKDSFYLQTEEVFQRDGSANGLESYSGKLEEILGEPVSLKVRTLESAGFSGQLDHRGSYVFDVRRGGGMIQDMGIHALLPLFILDQYLGKVDISFAAGQVRTARCRECYNLSRSKYGIPEECIAETYSEIELQTEKGIPITVSVGKYTADVPTHKNLVLKGTKGEIDLDMHEHRMHIYKKGKLIDRIELINSPGSKYYPVLRTGLEYCDGGSPFTIDFSQKQLDAQELTLAILERARTTGQAVMYESGEQSENIFKHHAK</sequence>
<dbReference type="EMBL" id="MHTT01000001">
    <property type="protein sequence ID" value="OHA66514.1"/>
    <property type="molecule type" value="Genomic_DNA"/>
</dbReference>
<protein>
    <recommendedName>
        <fullName evidence="1">Gfo/Idh/MocA-like oxidoreductase N-terminal domain-containing protein</fullName>
    </recommendedName>
</protein>
<evidence type="ECO:0000313" key="2">
    <source>
        <dbReference type="EMBL" id="OHA66514.1"/>
    </source>
</evidence>
<dbReference type="InterPro" id="IPR000683">
    <property type="entry name" value="Gfo/Idh/MocA-like_OxRdtase_N"/>
</dbReference>
<comment type="caution">
    <text evidence="2">The sequence shown here is derived from an EMBL/GenBank/DDBJ whole genome shotgun (WGS) entry which is preliminary data.</text>
</comment>
<proteinExistence type="predicted"/>
<gene>
    <name evidence="2" type="ORF">A2672_00245</name>
</gene>
<dbReference type="GO" id="GO:0000166">
    <property type="term" value="F:nucleotide binding"/>
    <property type="evidence" value="ECO:0007669"/>
    <property type="project" value="InterPro"/>
</dbReference>
<reference evidence="2 3" key="1">
    <citation type="journal article" date="2016" name="Nat. Commun.">
        <title>Thousands of microbial genomes shed light on interconnected biogeochemical processes in an aquifer system.</title>
        <authorList>
            <person name="Anantharaman K."/>
            <person name="Brown C.T."/>
            <person name="Hug L.A."/>
            <person name="Sharon I."/>
            <person name="Castelle C.J."/>
            <person name="Probst A.J."/>
            <person name="Thomas B.C."/>
            <person name="Singh A."/>
            <person name="Wilkins M.J."/>
            <person name="Karaoz U."/>
            <person name="Brodie E.L."/>
            <person name="Williams K.H."/>
            <person name="Hubbard S.S."/>
            <person name="Banfield J.F."/>
        </authorList>
    </citation>
    <scope>NUCLEOTIDE SEQUENCE [LARGE SCALE GENOMIC DNA]</scope>
</reference>